<evidence type="ECO:0000313" key="3">
    <source>
        <dbReference type="Proteomes" id="UP001250538"/>
    </source>
</evidence>
<feature type="transmembrane region" description="Helical" evidence="1">
    <location>
        <begin position="71"/>
        <end position="88"/>
    </location>
</feature>
<feature type="transmembrane region" description="Helical" evidence="1">
    <location>
        <begin position="351"/>
        <end position="376"/>
    </location>
</feature>
<gene>
    <name evidence="2" type="ORF">RQP50_09440</name>
</gene>
<feature type="transmembrane region" description="Helical" evidence="1">
    <location>
        <begin position="6"/>
        <end position="24"/>
    </location>
</feature>
<keyword evidence="1" id="KW-0472">Membrane</keyword>
<evidence type="ECO:0000256" key="1">
    <source>
        <dbReference type="SAM" id="Phobius"/>
    </source>
</evidence>
<accession>A0AAJ2JY41</accession>
<comment type="caution">
    <text evidence="2">The sequence shown here is derived from an EMBL/GenBank/DDBJ whole genome shotgun (WGS) entry which is preliminary data.</text>
</comment>
<evidence type="ECO:0000313" key="2">
    <source>
        <dbReference type="EMBL" id="MDT8976462.1"/>
    </source>
</evidence>
<protein>
    <submittedName>
        <fullName evidence="2">Citrate transporter</fullName>
    </submittedName>
</protein>
<feature type="transmembrane region" description="Helical" evidence="1">
    <location>
        <begin position="156"/>
        <end position="175"/>
    </location>
</feature>
<feature type="transmembrane region" description="Helical" evidence="1">
    <location>
        <begin position="132"/>
        <end position="149"/>
    </location>
</feature>
<dbReference type="AlphaFoldDB" id="A0AAJ2JY41"/>
<dbReference type="Proteomes" id="UP001250538">
    <property type="component" value="Unassembled WGS sequence"/>
</dbReference>
<feature type="transmembrane region" description="Helical" evidence="1">
    <location>
        <begin position="187"/>
        <end position="210"/>
    </location>
</feature>
<feature type="transmembrane region" description="Helical" evidence="1">
    <location>
        <begin position="292"/>
        <end position="317"/>
    </location>
</feature>
<keyword evidence="3" id="KW-1185">Reference proteome</keyword>
<feature type="transmembrane region" description="Helical" evidence="1">
    <location>
        <begin position="31"/>
        <end position="51"/>
    </location>
</feature>
<keyword evidence="1" id="KW-1133">Transmembrane helix</keyword>
<dbReference type="RefSeq" id="WP_315745048.1">
    <property type="nucleotide sequence ID" value="NZ_JAVYAA010000002.1"/>
</dbReference>
<sequence>MTTTMWFQAIGILLVFLVFVGLMMTRKLPTILALPCMAILFAIIAGVPLLSSDPETATIAKTILAGGSMKLSGAIAGLIFGAWFGQILNKVGITKSIIRKAAELAGDKPVLIAILFFITASIIFSAAGGLGMVILVGTIVIPIMLTAGISQFVASIVVLLAVGVGSLFNVSNWAVYVDVLGLSVDQIANYTLVVASPLILIALAMIVFYIRKDGKGRKAWTMPAATPGGGDKKVPAIALISPLVPVLLVFIFKIDIVPAVIAGAIVTILLTWPKRPVHILSSALVEGIQDVAGAMGLMIGIGILLSSVMSPQVSAVISPLIESVLPNTPLMFILFFTILSPLAIYRGPLNVWGLGSGIAALFVSAGMTPVAAMLALRAVSNVQSVSDPTNSHNVWVADFTKSDINEILKKTLPWTMVSVLIAVIIGSFMVF</sequence>
<dbReference type="EMBL" id="JAVYAA010000002">
    <property type="protein sequence ID" value="MDT8976462.1"/>
    <property type="molecule type" value="Genomic_DNA"/>
</dbReference>
<feature type="transmembrane region" description="Helical" evidence="1">
    <location>
        <begin position="324"/>
        <end position="345"/>
    </location>
</feature>
<feature type="transmembrane region" description="Helical" evidence="1">
    <location>
        <begin position="243"/>
        <end position="272"/>
    </location>
</feature>
<organism evidence="2 3">
    <name type="scientific">Paenibacillus suaedae</name>
    <dbReference type="NCBI Taxonomy" id="3077233"/>
    <lineage>
        <taxon>Bacteria</taxon>
        <taxon>Bacillati</taxon>
        <taxon>Bacillota</taxon>
        <taxon>Bacilli</taxon>
        <taxon>Bacillales</taxon>
        <taxon>Paenibacillaceae</taxon>
        <taxon>Paenibacillus</taxon>
    </lineage>
</organism>
<proteinExistence type="predicted"/>
<keyword evidence="1" id="KW-0812">Transmembrane</keyword>
<reference evidence="3" key="1">
    <citation type="submission" date="2023-09" db="EMBL/GenBank/DDBJ databases">
        <title>Paenibacillus sp. chi10 Genome sequencing and assembly.</title>
        <authorList>
            <person name="Kim I."/>
        </authorList>
    </citation>
    <scope>NUCLEOTIDE SEQUENCE [LARGE SCALE GENOMIC DNA]</scope>
    <source>
        <strain evidence="3">chi10</strain>
    </source>
</reference>
<name>A0AAJ2JY41_9BACL</name>
<feature type="transmembrane region" description="Helical" evidence="1">
    <location>
        <begin position="411"/>
        <end position="430"/>
    </location>
</feature>